<dbReference type="Proteomes" id="UP000054172">
    <property type="component" value="Unassembled WGS sequence"/>
</dbReference>
<dbReference type="EMBL" id="LIIK01000044">
    <property type="protein sequence ID" value="KQM08344.1"/>
    <property type="molecule type" value="Genomic_DNA"/>
</dbReference>
<keyword evidence="2" id="KW-1185">Reference proteome</keyword>
<proteinExistence type="predicted"/>
<dbReference type="AlphaFoldDB" id="A0A0Q4B579"/>
<reference evidence="1" key="1">
    <citation type="submission" date="2015-08" db="EMBL/GenBank/DDBJ databases">
        <title>Candidatus Bacteriodes Periocalifornicus.</title>
        <authorList>
            <person name="McLean J.S."/>
            <person name="Kelley S."/>
        </authorList>
    </citation>
    <scope>NUCLEOTIDE SEQUENCE [LARGE SCALE GENOMIC DNA]</scope>
    <source>
        <strain evidence="1">12B</strain>
    </source>
</reference>
<evidence type="ECO:0000313" key="1">
    <source>
        <dbReference type="EMBL" id="KQM08344.1"/>
    </source>
</evidence>
<gene>
    <name evidence="1" type="ORF">AL399_07910</name>
</gene>
<protein>
    <recommendedName>
        <fullName evidence="3">Lipoprotein</fullName>
    </recommendedName>
</protein>
<name>A0A0Q4B579_9BACT</name>
<dbReference type="PATRIC" id="fig|1702214.3.peg.1440"/>
<accession>A0A0Q4B579</accession>
<comment type="caution">
    <text evidence="1">The sequence shown here is derived from an EMBL/GenBank/DDBJ whole genome shotgun (WGS) entry which is preliminary data.</text>
</comment>
<sequence>MQSIRHSFSFFTPLLMLGSLAILLGSCATAELYTTFRHGQGEVMHYVKPMAIRPVEGSTGRGEADFTLHLSTDSLQRVVVNFSLHHASPWKRVDSVEFLLPDGQRAVVGSLEQLFVEAEKRGFQSRYSGEIPPRFAISLLQQPTWQFSIFAPGQVWRGTLKDRKKMEKLQRTLIPLL</sequence>
<dbReference type="PROSITE" id="PS51257">
    <property type="entry name" value="PROKAR_LIPOPROTEIN"/>
    <property type="match status" value="1"/>
</dbReference>
<organism evidence="1 2">
    <name type="scientific">Candidatus [Bacteroides] periocalifornicus</name>
    <dbReference type="NCBI Taxonomy" id="1702214"/>
    <lineage>
        <taxon>Bacteria</taxon>
        <taxon>Pseudomonadati</taxon>
        <taxon>Bacteroidota</taxon>
    </lineage>
</organism>
<evidence type="ECO:0000313" key="2">
    <source>
        <dbReference type="Proteomes" id="UP000054172"/>
    </source>
</evidence>
<evidence type="ECO:0008006" key="3">
    <source>
        <dbReference type="Google" id="ProtNLM"/>
    </source>
</evidence>